<evidence type="ECO:0000313" key="3">
    <source>
        <dbReference type="EMBL" id="KAA9010119.1"/>
    </source>
</evidence>
<dbReference type="Proteomes" id="UP000326554">
    <property type="component" value="Unassembled WGS sequence"/>
</dbReference>
<evidence type="ECO:0000259" key="2">
    <source>
        <dbReference type="Pfam" id="PF09851"/>
    </source>
</evidence>
<name>A0A5J5GP63_9RHOB</name>
<feature type="compositionally biased region" description="Low complexity" evidence="1">
    <location>
        <begin position="209"/>
        <end position="220"/>
    </location>
</feature>
<feature type="region of interest" description="Disordered" evidence="1">
    <location>
        <begin position="194"/>
        <end position="234"/>
    </location>
</feature>
<dbReference type="AlphaFoldDB" id="A0A5J5GP63"/>
<organism evidence="3 4">
    <name type="scientific">Histidinibacterium aquaticum</name>
    <dbReference type="NCBI Taxonomy" id="2613962"/>
    <lineage>
        <taxon>Bacteria</taxon>
        <taxon>Pseudomonadati</taxon>
        <taxon>Pseudomonadota</taxon>
        <taxon>Alphaproteobacteria</taxon>
        <taxon>Rhodobacterales</taxon>
        <taxon>Paracoccaceae</taxon>
        <taxon>Histidinibacterium</taxon>
    </lineage>
</organism>
<evidence type="ECO:0000256" key="1">
    <source>
        <dbReference type="SAM" id="MobiDB-lite"/>
    </source>
</evidence>
<dbReference type="EMBL" id="VYQE01000001">
    <property type="protein sequence ID" value="KAA9010119.1"/>
    <property type="molecule type" value="Genomic_DNA"/>
</dbReference>
<dbReference type="RefSeq" id="WP_150443603.1">
    <property type="nucleotide sequence ID" value="NZ_VYQE01000001.1"/>
</dbReference>
<sequence>MSQLTESGRRIVSETAARHGVTEDTVARMFAAVARGGGTQAQFDIPELGGMGQWSQGGMTMVGDMFNTGLQARVSALCADLAHALRDDTSFQPAGNTQSQSQNGAAPSMPRTAYFEPEGRTARWPDEFGPPSSEGAQNDTAYAVFPQVRRLAIERNGRVTIYDTGDHRISGVSQSQGVGHGLTFTSQHGLVGLSDLPEVSPKEPAAPVDRAPAGTAAPTARPDPEASSPVAAETLSDDAIFSRLERLAELRDRGILSDEEFAAKKAELLARL</sequence>
<reference evidence="3 4" key="1">
    <citation type="submission" date="2019-09" db="EMBL/GenBank/DDBJ databases">
        <authorList>
            <person name="Park J.-S."/>
            <person name="Choi H.-J."/>
        </authorList>
    </citation>
    <scope>NUCLEOTIDE SEQUENCE [LARGE SCALE GENOMIC DNA]</scope>
    <source>
        <strain evidence="3 4">176SS1-4</strain>
    </source>
</reference>
<proteinExistence type="predicted"/>
<dbReference type="Pfam" id="PF09851">
    <property type="entry name" value="SHOCT"/>
    <property type="match status" value="1"/>
</dbReference>
<feature type="region of interest" description="Disordered" evidence="1">
    <location>
        <begin position="89"/>
        <end position="112"/>
    </location>
</feature>
<comment type="caution">
    <text evidence="3">The sequence shown here is derived from an EMBL/GenBank/DDBJ whole genome shotgun (WGS) entry which is preliminary data.</text>
</comment>
<feature type="domain" description="SHOCT" evidence="2">
    <location>
        <begin position="243"/>
        <end position="269"/>
    </location>
</feature>
<evidence type="ECO:0000313" key="4">
    <source>
        <dbReference type="Proteomes" id="UP000326554"/>
    </source>
</evidence>
<accession>A0A5J5GP63</accession>
<feature type="compositionally biased region" description="Polar residues" evidence="1">
    <location>
        <begin position="90"/>
        <end position="105"/>
    </location>
</feature>
<keyword evidence="4" id="KW-1185">Reference proteome</keyword>
<gene>
    <name evidence="3" type="ORF">F3S47_02370</name>
</gene>
<dbReference type="InterPro" id="IPR018649">
    <property type="entry name" value="SHOCT"/>
</dbReference>
<protein>
    <submittedName>
        <fullName evidence="3">SHOCT domain-containing protein</fullName>
    </submittedName>
</protein>